<feature type="region of interest" description="Disordered" evidence="1">
    <location>
        <begin position="146"/>
        <end position="169"/>
    </location>
</feature>
<comment type="caution">
    <text evidence="2">The sequence shown here is derived from an EMBL/GenBank/DDBJ whole genome shotgun (WGS) entry which is preliminary data.</text>
</comment>
<feature type="region of interest" description="Disordered" evidence="1">
    <location>
        <begin position="1"/>
        <end position="28"/>
    </location>
</feature>
<feature type="region of interest" description="Disordered" evidence="1">
    <location>
        <begin position="54"/>
        <end position="98"/>
    </location>
</feature>
<organism evidence="2 3">
    <name type="scientific">Panicum miliaceum</name>
    <name type="common">Proso millet</name>
    <name type="synonym">Broomcorn millet</name>
    <dbReference type="NCBI Taxonomy" id="4540"/>
    <lineage>
        <taxon>Eukaryota</taxon>
        <taxon>Viridiplantae</taxon>
        <taxon>Streptophyta</taxon>
        <taxon>Embryophyta</taxon>
        <taxon>Tracheophyta</taxon>
        <taxon>Spermatophyta</taxon>
        <taxon>Magnoliopsida</taxon>
        <taxon>Liliopsida</taxon>
        <taxon>Poales</taxon>
        <taxon>Poaceae</taxon>
        <taxon>PACMAD clade</taxon>
        <taxon>Panicoideae</taxon>
        <taxon>Panicodae</taxon>
        <taxon>Paniceae</taxon>
        <taxon>Panicinae</taxon>
        <taxon>Panicum</taxon>
        <taxon>Panicum sect. Panicum</taxon>
    </lineage>
</organism>
<evidence type="ECO:0000313" key="3">
    <source>
        <dbReference type="Proteomes" id="UP000275267"/>
    </source>
</evidence>
<keyword evidence="3" id="KW-1185">Reference proteome</keyword>
<dbReference type="Proteomes" id="UP000275267">
    <property type="component" value="Unassembled WGS sequence"/>
</dbReference>
<feature type="compositionally biased region" description="Basic residues" evidence="1">
    <location>
        <begin position="61"/>
        <end position="75"/>
    </location>
</feature>
<evidence type="ECO:0000313" key="2">
    <source>
        <dbReference type="EMBL" id="RLM86395.1"/>
    </source>
</evidence>
<sequence>MAGKKGSAKPKGKDSKAAATAGDGWRASKCAEADVKALVDENLLQPKEIIQWRAATGDKRLHPKRLRAATRKRKSSVVLGGNEDETPSSPNPKHTKLRVEEAVGDDTVKEQDAPSLTVEPSTGTAAMTLGQALPLVTVAIASPWQTPPAASKSAATCALDAAPTPKALK</sequence>
<dbReference type="AlphaFoldDB" id="A0A3L6QUI1"/>
<feature type="compositionally biased region" description="Basic residues" evidence="1">
    <location>
        <begin position="1"/>
        <end position="10"/>
    </location>
</feature>
<proteinExistence type="predicted"/>
<reference evidence="3" key="1">
    <citation type="journal article" date="2019" name="Nat. Commun.">
        <title>The genome of broomcorn millet.</title>
        <authorList>
            <person name="Zou C."/>
            <person name="Miki D."/>
            <person name="Li D."/>
            <person name="Tang Q."/>
            <person name="Xiao L."/>
            <person name="Rajput S."/>
            <person name="Deng P."/>
            <person name="Jia W."/>
            <person name="Huang R."/>
            <person name="Zhang M."/>
            <person name="Sun Y."/>
            <person name="Hu J."/>
            <person name="Fu X."/>
            <person name="Schnable P.S."/>
            <person name="Li F."/>
            <person name="Zhang H."/>
            <person name="Feng B."/>
            <person name="Zhu X."/>
            <person name="Liu R."/>
            <person name="Schnable J.C."/>
            <person name="Zhu J.-K."/>
            <person name="Zhang H."/>
        </authorList>
    </citation>
    <scope>NUCLEOTIDE SEQUENCE [LARGE SCALE GENOMIC DNA]</scope>
</reference>
<protein>
    <submittedName>
        <fullName evidence="2">Uncharacterized protein</fullName>
    </submittedName>
</protein>
<accession>A0A3L6QUI1</accession>
<evidence type="ECO:0000256" key="1">
    <source>
        <dbReference type="SAM" id="MobiDB-lite"/>
    </source>
</evidence>
<name>A0A3L6QUI1_PANMI</name>
<gene>
    <name evidence="2" type="ORF">C2845_PM04G13810</name>
</gene>
<dbReference type="EMBL" id="PQIB02000011">
    <property type="protein sequence ID" value="RLM86395.1"/>
    <property type="molecule type" value="Genomic_DNA"/>
</dbReference>